<feature type="compositionally biased region" description="Basic and acidic residues" evidence="1">
    <location>
        <begin position="156"/>
        <end position="172"/>
    </location>
</feature>
<feature type="region of interest" description="Disordered" evidence="1">
    <location>
        <begin position="140"/>
        <end position="199"/>
    </location>
</feature>
<gene>
    <name evidence="3" type="ORF">AYBTSS11_LOCUS15006</name>
</gene>
<dbReference type="EMBL" id="OY731401">
    <property type="protein sequence ID" value="CAJ1951883.1"/>
    <property type="molecule type" value="Genomic_DNA"/>
</dbReference>
<protein>
    <submittedName>
        <fullName evidence="3">Uncharacterized protein</fullName>
    </submittedName>
</protein>
<feature type="compositionally biased region" description="Acidic residues" evidence="1">
    <location>
        <begin position="174"/>
        <end position="186"/>
    </location>
</feature>
<proteinExistence type="predicted"/>
<name>A0AA86SCJ6_9FABA</name>
<evidence type="ECO:0000313" key="3">
    <source>
        <dbReference type="EMBL" id="CAJ1951883.1"/>
    </source>
</evidence>
<dbReference type="PANTHER" id="PTHR36004:SF1">
    <property type="entry name" value="AT-RICH INTERACTIVE DOMAIN PROTEIN"/>
    <property type="match status" value="1"/>
</dbReference>
<keyword evidence="2" id="KW-1133">Transmembrane helix</keyword>
<dbReference type="AlphaFoldDB" id="A0AA86SCJ6"/>
<evidence type="ECO:0000256" key="2">
    <source>
        <dbReference type="SAM" id="Phobius"/>
    </source>
</evidence>
<dbReference type="Proteomes" id="UP001189624">
    <property type="component" value="Chromosome 4"/>
</dbReference>
<evidence type="ECO:0000313" key="4">
    <source>
        <dbReference type="Proteomes" id="UP001189624"/>
    </source>
</evidence>
<feature type="transmembrane region" description="Helical" evidence="2">
    <location>
        <begin position="109"/>
        <end position="127"/>
    </location>
</feature>
<accession>A0AA86SCJ6</accession>
<keyword evidence="2" id="KW-0812">Transmembrane</keyword>
<reference evidence="3" key="1">
    <citation type="submission" date="2023-10" db="EMBL/GenBank/DDBJ databases">
        <authorList>
            <person name="Domelevo Entfellner J.-B."/>
        </authorList>
    </citation>
    <scope>NUCLEOTIDE SEQUENCE</scope>
</reference>
<sequence>MAFTVPVGSGAAIIPCGNTTATTRYTRLIPSSNRTPRNHLHVVCAKKFSSESHPFSAATEPQATEEIEDDEALDEEIAALYKKMSGLLREEPDFWEGPQWDWLGTFIKYSWIIGFGVAVVVCLYGCFTFHEPPKEVREEMERKYGVRSGVETSTDSNRESSTESSAESKTESSDVFEESDTYDSDVFDSNPTEVAPLLK</sequence>
<keyword evidence="2" id="KW-0472">Membrane</keyword>
<dbReference type="Gramene" id="rna-AYBTSS11_LOCUS15006">
    <property type="protein sequence ID" value="CAJ1951883.1"/>
    <property type="gene ID" value="gene-AYBTSS11_LOCUS15006"/>
</dbReference>
<organism evidence="3 4">
    <name type="scientific">Sphenostylis stenocarpa</name>
    <dbReference type="NCBI Taxonomy" id="92480"/>
    <lineage>
        <taxon>Eukaryota</taxon>
        <taxon>Viridiplantae</taxon>
        <taxon>Streptophyta</taxon>
        <taxon>Embryophyta</taxon>
        <taxon>Tracheophyta</taxon>
        <taxon>Spermatophyta</taxon>
        <taxon>Magnoliopsida</taxon>
        <taxon>eudicotyledons</taxon>
        <taxon>Gunneridae</taxon>
        <taxon>Pentapetalae</taxon>
        <taxon>rosids</taxon>
        <taxon>fabids</taxon>
        <taxon>Fabales</taxon>
        <taxon>Fabaceae</taxon>
        <taxon>Papilionoideae</taxon>
        <taxon>50 kb inversion clade</taxon>
        <taxon>NPAAA clade</taxon>
        <taxon>indigoferoid/millettioid clade</taxon>
        <taxon>Phaseoleae</taxon>
        <taxon>Sphenostylis</taxon>
    </lineage>
</organism>
<dbReference type="PANTHER" id="PTHR36004">
    <property type="entry name" value="AT-RICH INTERACTIVE DOMAIN PROTEIN"/>
    <property type="match status" value="1"/>
</dbReference>
<keyword evidence="4" id="KW-1185">Reference proteome</keyword>
<evidence type="ECO:0000256" key="1">
    <source>
        <dbReference type="SAM" id="MobiDB-lite"/>
    </source>
</evidence>